<sequence>MRRLETFVKIAELKSFTKAAQELYLTQPTVSKQVVDLERYFGVRLIDRTKRNVALTRAGEILAGYGKDFLALRKEMIDAMEAFKGIKKGLIVVGASNIPGIYILPQALKTFREQYDGIQIKLIVSDSKDIMDRMEQGEIDVGFVGAKNETKKIEYKRLVDDTLVIVAPPDYPDSIDPQNLKDYPFIIREQGSGTRNSFQSALKKMGMNQVADLRIVAELTDTEAIKEAVKNGMGISCISQRAVSDDIANGQLKTMTIEGMRNLKRSFYVITRKGRTLLPQVKALTEIIDKRRKYDKA</sequence>
<evidence type="ECO:0000313" key="7">
    <source>
        <dbReference type="Proteomes" id="UP000777265"/>
    </source>
</evidence>
<dbReference type="PANTHER" id="PTHR30126">
    <property type="entry name" value="HTH-TYPE TRANSCRIPTIONAL REGULATOR"/>
    <property type="match status" value="1"/>
</dbReference>
<dbReference type="AlphaFoldDB" id="A0A971S0X8"/>
<proteinExistence type="inferred from homology"/>
<keyword evidence="2" id="KW-0805">Transcription regulation</keyword>
<reference evidence="6" key="2">
    <citation type="submission" date="2020-01" db="EMBL/GenBank/DDBJ databases">
        <authorList>
            <person name="Campanaro S."/>
        </authorList>
    </citation>
    <scope>NUCLEOTIDE SEQUENCE</scope>
    <source>
        <strain evidence="6">AS06rmzACSIP_7</strain>
    </source>
</reference>
<dbReference type="PANTHER" id="PTHR30126:SF64">
    <property type="entry name" value="HTH-TYPE TRANSCRIPTIONAL REGULATOR CITR"/>
    <property type="match status" value="1"/>
</dbReference>
<comment type="caution">
    <text evidence="6">The sequence shown here is derived from an EMBL/GenBank/DDBJ whole genome shotgun (WGS) entry which is preliminary data.</text>
</comment>
<reference evidence="6" key="1">
    <citation type="journal article" date="2020" name="Biotechnol. Biofuels">
        <title>New insights from the biogas microbiome by comprehensive genome-resolved metagenomics of nearly 1600 species originating from multiple anaerobic digesters.</title>
        <authorList>
            <person name="Campanaro S."/>
            <person name="Treu L."/>
            <person name="Rodriguez-R L.M."/>
            <person name="Kovalovszki A."/>
            <person name="Ziels R.M."/>
            <person name="Maus I."/>
            <person name="Zhu X."/>
            <person name="Kougias P.G."/>
            <person name="Basile A."/>
            <person name="Luo G."/>
            <person name="Schluter A."/>
            <person name="Konstantinidis K.T."/>
            <person name="Angelidaki I."/>
        </authorList>
    </citation>
    <scope>NUCLEOTIDE SEQUENCE</scope>
    <source>
        <strain evidence="6">AS06rmzACSIP_7</strain>
    </source>
</reference>
<dbReference type="InterPro" id="IPR000847">
    <property type="entry name" value="LysR_HTH_N"/>
</dbReference>
<dbReference type="CDD" id="cd08420">
    <property type="entry name" value="PBP2_CysL_like"/>
    <property type="match status" value="1"/>
</dbReference>
<dbReference type="GO" id="GO:0000976">
    <property type="term" value="F:transcription cis-regulatory region binding"/>
    <property type="evidence" value="ECO:0007669"/>
    <property type="project" value="TreeGrafter"/>
</dbReference>
<protein>
    <submittedName>
        <fullName evidence="6">LysR family transcriptional regulator</fullName>
    </submittedName>
</protein>
<accession>A0A971S0X8</accession>
<keyword evidence="3" id="KW-0238">DNA-binding</keyword>
<keyword evidence="4" id="KW-0804">Transcription</keyword>
<dbReference type="Gene3D" id="1.10.10.10">
    <property type="entry name" value="Winged helix-like DNA-binding domain superfamily/Winged helix DNA-binding domain"/>
    <property type="match status" value="1"/>
</dbReference>
<organism evidence="6 7">
    <name type="scientific">Syntrophorhabdus aromaticivorans</name>
    <dbReference type="NCBI Taxonomy" id="328301"/>
    <lineage>
        <taxon>Bacteria</taxon>
        <taxon>Pseudomonadati</taxon>
        <taxon>Thermodesulfobacteriota</taxon>
        <taxon>Syntrophorhabdia</taxon>
        <taxon>Syntrophorhabdales</taxon>
        <taxon>Syntrophorhabdaceae</taxon>
        <taxon>Syntrophorhabdus</taxon>
    </lineage>
</organism>
<dbReference type="Proteomes" id="UP000777265">
    <property type="component" value="Unassembled WGS sequence"/>
</dbReference>
<dbReference type="InterPro" id="IPR005119">
    <property type="entry name" value="LysR_subst-bd"/>
</dbReference>
<dbReference type="Pfam" id="PF03466">
    <property type="entry name" value="LysR_substrate"/>
    <property type="match status" value="1"/>
</dbReference>
<comment type="similarity">
    <text evidence="1">Belongs to the LysR transcriptional regulatory family.</text>
</comment>
<evidence type="ECO:0000256" key="1">
    <source>
        <dbReference type="ARBA" id="ARBA00009437"/>
    </source>
</evidence>
<dbReference type="InterPro" id="IPR036388">
    <property type="entry name" value="WH-like_DNA-bd_sf"/>
</dbReference>
<evidence type="ECO:0000259" key="5">
    <source>
        <dbReference type="PROSITE" id="PS50931"/>
    </source>
</evidence>
<dbReference type="SUPFAM" id="SSF46785">
    <property type="entry name" value="Winged helix' DNA-binding domain"/>
    <property type="match status" value="1"/>
</dbReference>
<dbReference type="InterPro" id="IPR036390">
    <property type="entry name" value="WH_DNA-bd_sf"/>
</dbReference>
<name>A0A971S0X8_9BACT</name>
<evidence type="ECO:0000256" key="4">
    <source>
        <dbReference type="ARBA" id="ARBA00023163"/>
    </source>
</evidence>
<dbReference type="Pfam" id="PF00126">
    <property type="entry name" value="HTH_1"/>
    <property type="match status" value="1"/>
</dbReference>
<dbReference type="NCBIfam" id="NF040786">
    <property type="entry name" value="LysR_Sec_metab"/>
    <property type="match status" value="1"/>
</dbReference>
<evidence type="ECO:0000256" key="2">
    <source>
        <dbReference type="ARBA" id="ARBA00023015"/>
    </source>
</evidence>
<gene>
    <name evidence="6" type="ORF">GXY80_03865</name>
</gene>
<dbReference type="PRINTS" id="PR00039">
    <property type="entry name" value="HTHLYSR"/>
</dbReference>
<evidence type="ECO:0000313" key="6">
    <source>
        <dbReference type="EMBL" id="NLW34607.1"/>
    </source>
</evidence>
<evidence type="ECO:0000256" key="3">
    <source>
        <dbReference type="ARBA" id="ARBA00023125"/>
    </source>
</evidence>
<dbReference type="PROSITE" id="PS50931">
    <property type="entry name" value="HTH_LYSR"/>
    <property type="match status" value="1"/>
</dbReference>
<dbReference type="Gene3D" id="3.40.190.290">
    <property type="match status" value="1"/>
</dbReference>
<dbReference type="SUPFAM" id="SSF53850">
    <property type="entry name" value="Periplasmic binding protein-like II"/>
    <property type="match status" value="1"/>
</dbReference>
<dbReference type="InterPro" id="IPR047788">
    <property type="entry name" value="LysR-like_Sec_metab"/>
</dbReference>
<dbReference type="EMBL" id="JAAYEE010000069">
    <property type="protein sequence ID" value="NLW34607.1"/>
    <property type="molecule type" value="Genomic_DNA"/>
</dbReference>
<dbReference type="FunFam" id="1.10.10.10:FF:000001">
    <property type="entry name" value="LysR family transcriptional regulator"/>
    <property type="match status" value="1"/>
</dbReference>
<feature type="domain" description="HTH lysR-type" evidence="5">
    <location>
        <begin position="1"/>
        <end position="56"/>
    </location>
</feature>
<dbReference type="GO" id="GO:0003700">
    <property type="term" value="F:DNA-binding transcription factor activity"/>
    <property type="evidence" value="ECO:0007669"/>
    <property type="project" value="InterPro"/>
</dbReference>